<comment type="caution">
    <text evidence="2">The sequence shown here is derived from an EMBL/GenBank/DDBJ whole genome shotgun (WGS) entry which is preliminary data.</text>
</comment>
<sequence>MAGLCENGNEPPGSLKANKCGVITIELNLKILLSHIKRTCDMSKHRKMKITMREVRPTPWIMSRCGSDGKSIQRAQLRGSGVPRERAYRAGFMKHEGRRDEGKGKGPRDEGKVHVQLLHAEKAPANSSSFSVIQSVSKPEQASQTCVPEFDSVCVRICVSIRRPEFECSGPQLEGPEFECSAVGGKFECSELSLKDPKNFPGEGGKEPSSPDDLVGKRTLCLLRGWPIDLAQLMINFNPRDLPRAF</sequence>
<evidence type="ECO:0000256" key="1">
    <source>
        <dbReference type="SAM" id="MobiDB-lite"/>
    </source>
</evidence>
<feature type="region of interest" description="Disordered" evidence="1">
    <location>
        <begin position="91"/>
        <end position="111"/>
    </location>
</feature>
<gene>
    <name evidence="2" type="ORF">ANN_26767</name>
</gene>
<proteinExistence type="predicted"/>
<evidence type="ECO:0000313" key="3">
    <source>
        <dbReference type="Proteomes" id="UP001148838"/>
    </source>
</evidence>
<reference evidence="2 3" key="1">
    <citation type="journal article" date="2022" name="Allergy">
        <title>Genome assembly and annotation of Periplaneta americana reveal a comprehensive cockroach allergen profile.</title>
        <authorList>
            <person name="Wang L."/>
            <person name="Xiong Q."/>
            <person name="Saelim N."/>
            <person name="Wang L."/>
            <person name="Nong W."/>
            <person name="Wan A.T."/>
            <person name="Shi M."/>
            <person name="Liu X."/>
            <person name="Cao Q."/>
            <person name="Hui J.H.L."/>
            <person name="Sookrung N."/>
            <person name="Leung T.F."/>
            <person name="Tungtrongchitr A."/>
            <person name="Tsui S.K.W."/>
        </authorList>
    </citation>
    <scope>NUCLEOTIDE SEQUENCE [LARGE SCALE GENOMIC DNA]</scope>
    <source>
        <strain evidence="2">PWHHKU_190912</strain>
    </source>
</reference>
<dbReference type="Proteomes" id="UP001148838">
    <property type="component" value="Unassembled WGS sequence"/>
</dbReference>
<dbReference type="EMBL" id="JAJSOF020000039">
    <property type="protein sequence ID" value="KAJ4426968.1"/>
    <property type="molecule type" value="Genomic_DNA"/>
</dbReference>
<evidence type="ECO:0000313" key="2">
    <source>
        <dbReference type="EMBL" id="KAJ4426968.1"/>
    </source>
</evidence>
<protein>
    <submittedName>
        <fullName evidence="2">Uncharacterized protein</fullName>
    </submittedName>
</protein>
<organism evidence="2 3">
    <name type="scientific">Periplaneta americana</name>
    <name type="common">American cockroach</name>
    <name type="synonym">Blatta americana</name>
    <dbReference type="NCBI Taxonomy" id="6978"/>
    <lineage>
        <taxon>Eukaryota</taxon>
        <taxon>Metazoa</taxon>
        <taxon>Ecdysozoa</taxon>
        <taxon>Arthropoda</taxon>
        <taxon>Hexapoda</taxon>
        <taxon>Insecta</taxon>
        <taxon>Pterygota</taxon>
        <taxon>Neoptera</taxon>
        <taxon>Polyneoptera</taxon>
        <taxon>Dictyoptera</taxon>
        <taxon>Blattodea</taxon>
        <taxon>Blattoidea</taxon>
        <taxon>Blattidae</taxon>
        <taxon>Blattinae</taxon>
        <taxon>Periplaneta</taxon>
    </lineage>
</organism>
<name>A0ABQ8RZ39_PERAM</name>
<keyword evidence="3" id="KW-1185">Reference proteome</keyword>
<accession>A0ABQ8RZ39</accession>